<evidence type="ECO:0008006" key="4">
    <source>
        <dbReference type="Google" id="ProtNLM"/>
    </source>
</evidence>
<dbReference type="Gene3D" id="3.90.1300.10">
    <property type="entry name" value="Amidase signature (AS) domain"/>
    <property type="match status" value="1"/>
</dbReference>
<dbReference type="Proteomes" id="UP000623608">
    <property type="component" value="Unassembled WGS sequence"/>
</dbReference>
<feature type="signal peptide" evidence="1">
    <location>
        <begin position="1"/>
        <end position="29"/>
    </location>
</feature>
<keyword evidence="3" id="KW-1185">Reference proteome</keyword>
<accession>A0A919NSE5</accession>
<evidence type="ECO:0000313" key="3">
    <source>
        <dbReference type="Proteomes" id="UP000623608"/>
    </source>
</evidence>
<proteinExistence type="predicted"/>
<protein>
    <recommendedName>
        <fullName evidence="4">PBP domain-containing protein</fullName>
    </recommendedName>
</protein>
<dbReference type="RefSeq" id="WP_203811296.1">
    <property type="nucleotide sequence ID" value="NZ_BOMY01000039.1"/>
</dbReference>
<reference evidence="2" key="1">
    <citation type="submission" date="2021-01" db="EMBL/GenBank/DDBJ databases">
        <title>Whole genome shotgun sequence of Actinoplanes tereljensis NBRC 105297.</title>
        <authorList>
            <person name="Komaki H."/>
            <person name="Tamura T."/>
        </authorList>
    </citation>
    <scope>NUCLEOTIDE SEQUENCE</scope>
    <source>
        <strain evidence="2">NBRC 105297</strain>
    </source>
</reference>
<organism evidence="2 3">
    <name type="scientific">Paractinoplanes tereljensis</name>
    <dbReference type="NCBI Taxonomy" id="571912"/>
    <lineage>
        <taxon>Bacteria</taxon>
        <taxon>Bacillati</taxon>
        <taxon>Actinomycetota</taxon>
        <taxon>Actinomycetes</taxon>
        <taxon>Micromonosporales</taxon>
        <taxon>Micromonosporaceae</taxon>
        <taxon>Paractinoplanes</taxon>
    </lineage>
</organism>
<gene>
    <name evidence="2" type="ORF">Ate02nite_61300</name>
</gene>
<evidence type="ECO:0000313" key="2">
    <source>
        <dbReference type="EMBL" id="GIF23400.1"/>
    </source>
</evidence>
<keyword evidence="1" id="KW-0732">Signal</keyword>
<comment type="caution">
    <text evidence="2">The sequence shown here is derived from an EMBL/GenBank/DDBJ whole genome shotgun (WGS) entry which is preliminary data.</text>
</comment>
<dbReference type="EMBL" id="BOMY01000039">
    <property type="protein sequence ID" value="GIF23400.1"/>
    <property type="molecule type" value="Genomic_DNA"/>
</dbReference>
<dbReference type="SUPFAM" id="SSF75304">
    <property type="entry name" value="Amidase signature (AS) enzymes"/>
    <property type="match status" value="1"/>
</dbReference>
<feature type="chain" id="PRO_5037691661" description="PBP domain-containing protein" evidence="1">
    <location>
        <begin position="30"/>
        <end position="508"/>
    </location>
</feature>
<name>A0A919NSE5_9ACTN</name>
<dbReference type="AlphaFoldDB" id="A0A919NSE5"/>
<sequence>MKRKRTALFSLTAAATAVAVGLTTAPVFAYTSVATRQGDQWNVNDAAIPGLDTGSVRSTTASALLGYGGLRMRVSGGKGMLNGALLRGFGITSDGAGALTSKHTVVIDGVAVKRELTIDKPDSYGRFFDTFTNTTGKPIGIDVAFGGQLGYNTGTNQSAIASTSSGDTRITGADGWASWYTPSAGAGSASANGPSATTIGTPGYAGALQRTGNFLRDPFTNPLATTGDEANHPGLVNRIVLAPGQSRSVAHFVVTGLSETRNAPDSSGTPAAGTQVRTVQQTAADLTAKPDFAGLSAAQICSLDNYSPQALAQAAGTSALACTVSRSKPLPGAVIAPVTQPTLKTTSPYNVVGKTVVQLKADLASGRTTTQQVVQAYLDRIAAYDQGPLGLHSVLTVAPDALAQAKAGPVAASNVPGCSGRPRRLRRETAQNARPPRFTWVAAHHAAEIARESTGATMPKLLLGESQRRRLDLGRLAAGGIDRRVYLRATDLVLLGFDVVLGGDCLHV</sequence>
<evidence type="ECO:0000256" key="1">
    <source>
        <dbReference type="SAM" id="SignalP"/>
    </source>
</evidence>
<dbReference type="InterPro" id="IPR036928">
    <property type="entry name" value="AS_sf"/>
</dbReference>